<feature type="transmembrane region" description="Helical" evidence="1">
    <location>
        <begin position="87"/>
        <end position="104"/>
    </location>
</feature>
<sequence length="115" mass="11997">MFGNILFSFFFGMPAVIAFLKHRDMHDPLARAIFLYGGSISVVCVALVILPMLGCSGNLMTGYAACAGGAGATSAANALLPLSISGAYFYLFAGPVLIALALFIERSATRRKSAA</sequence>
<keyword evidence="1" id="KW-1133">Transmembrane helix</keyword>
<keyword evidence="1" id="KW-0812">Transmembrane</keyword>
<organism evidence="2 3">
    <name type="scientific">Ruegeria marina</name>
    <dbReference type="NCBI Taxonomy" id="639004"/>
    <lineage>
        <taxon>Bacteria</taxon>
        <taxon>Pseudomonadati</taxon>
        <taxon>Pseudomonadota</taxon>
        <taxon>Alphaproteobacteria</taxon>
        <taxon>Rhodobacterales</taxon>
        <taxon>Roseobacteraceae</taxon>
        <taxon>Ruegeria</taxon>
    </lineage>
</organism>
<protein>
    <submittedName>
        <fullName evidence="2">Uncharacterized protein</fullName>
    </submittedName>
</protein>
<keyword evidence="3" id="KW-1185">Reference proteome</keyword>
<dbReference type="AlphaFoldDB" id="A0A1G6KUK9"/>
<evidence type="ECO:0000313" key="3">
    <source>
        <dbReference type="Proteomes" id="UP000199628"/>
    </source>
</evidence>
<feature type="transmembrane region" description="Helical" evidence="1">
    <location>
        <begin position="6"/>
        <end position="21"/>
    </location>
</feature>
<name>A0A1G6KUK9_9RHOB</name>
<evidence type="ECO:0000256" key="1">
    <source>
        <dbReference type="SAM" id="Phobius"/>
    </source>
</evidence>
<evidence type="ECO:0000313" key="2">
    <source>
        <dbReference type="EMBL" id="SDC34481.1"/>
    </source>
</evidence>
<gene>
    <name evidence="2" type="ORF">SAMN04488239_10253</name>
</gene>
<dbReference type="EMBL" id="FMZV01000002">
    <property type="protein sequence ID" value="SDC34481.1"/>
    <property type="molecule type" value="Genomic_DNA"/>
</dbReference>
<accession>A0A1G6KUK9</accession>
<dbReference type="Proteomes" id="UP000199628">
    <property type="component" value="Unassembled WGS sequence"/>
</dbReference>
<keyword evidence="1" id="KW-0472">Membrane</keyword>
<feature type="transmembrane region" description="Helical" evidence="1">
    <location>
        <begin position="33"/>
        <end position="53"/>
    </location>
</feature>
<dbReference type="STRING" id="639004.SAMN04488239_10253"/>
<proteinExistence type="predicted"/>
<reference evidence="3" key="1">
    <citation type="submission" date="2016-10" db="EMBL/GenBank/DDBJ databases">
        <authorList>
            <person name="Varghese N."/>
            <person name="Submissions S."/>
        </authorList>
    </citation>
    <scope>NUCLEOTIDE SEQUENCE [LARGE SCALE GENOMIC DNA]</scope>
    <source>
        <strain evidence="3">CGMCC 1.9108</strain>
    </source>
</reference>